<dbReference type="SUPFAM" id="SSF56214">
    <property type="entry name" value="4'-phosphopantetheinyl transferase"/>
    <property type="match status" value="2"/>
</dbReference>
<dbReference type="GO" id="GO:0000287">
    <property type="term" value="F:magnesium ion binding"/>
    <property type="evidence" value="ECO:0007669"/>
    <property type="project" value="InterPro"/>
</dbReference>
<dbReference type="GO" id="GO:0008897">
    <property type="term" value="F:holo-[acyl-carrier-protein] synthase activity"/>
    <property type="evidence" value="ECO:0007669"/>
    <property type="project" value="InterPro"/>
</dbReference>
<dbReference type="InterPro" id="IPR037143">
    <property type="entry name" value="4-PPantetheinyl_Trfase_dom_sf"/>
</dbReference>
<dbReference type="InterPro" id="IPR008278">
    <property type="entry name" value="4-PPantetheinyl_Trfase_dom"/>
</dbReference>
<dbReference type="InterPro" id="IPR050559">
    <property type="entry name" value="P-Pant_transferase_sf"/>
</dbReference>
<sequence>MKAATELLVFAGKIKAWSPVLGQFNKREETVCGRLLLLCGLWKLGCGEFFEGDKEPQRLLSRLEEKLEKGIHGKPFFPDRPDLHFNISHGGGWAVCALSSVPCGIDIQDVRPIRSPRLLERTMDEAEQEQIKVSSCPEREFARLWAYKESCLKLTGEGITRSMKELPSPAWHEFFWLEDLAGCAAAGEPCRLTIQRCEPGDFLLLTKKLGQ</sequence>
<dbReference type="Proteomes" id="UP000824056">
    <property type="component" value="Unassembled WGS sequence"/>
</dbReference>
<proteinExistence type="inferred from homology"/>
<evidence type="ECO:0000313" key="4">
    <source>
        <dbReference type="EMBL" id="HIZ66018.1"/>
    </source>
</evidence>
<reference evidence="4" key="1">
    <citation type="journal article" date="2021" name="PeerJ">
        <title>Extensive microbial diversity within the chicken gut microbiome revealed by metagenomics and culture.</title>
        <authorList>
            <person name="Gilroy R."/>
            <person name="Ravi A."/>
            <person name="Getino M."/>
            <person name="Pursley I."/>
            <person name="Horton D.L."/>
            <person name="Alikhan N.F."/>
            <person name="Baker D."/>
            <person name="Gharbi K."/>
            <person name="Hall N."/>
            <person name="Watson M."/>
            <person name="Adriaenssens E.M."/>
            <person name="Foster-Nyarko E."/>
            <person name="Jarju S."/>
            <person name="Secka A."/>
            <person name="Antonio M."/>
            <person name="Oren A."/>
            <person name="Chaudhuri R.R."/>
            <person name="La Ragione R."/>
            <person name="Hildebrand F."/>
            <person name="Pallen M.J."/>
        </authorList>
    </citation>
    <scope>NUCLEOTIDE SEQUENCE</scope>
    <source>
        <strain evidence="4">1068</strain>
    </source>
</reference>
<evidence type="ECO:0000313" key="5">
    <source>
        <dbReference type="Proteomes" id="UP000824056"/>
    </source>
</evidence>
<dbReference type="PANTHER" id="PTHR12215">
    <property type="entry name" value="PHOSPHOPANTETHEINE TRANSFERASE"/>
    <property type="match status" value="1"/>
</dbReference>
<protein>
    <submittedName>
        <fullName evidence="4">4'-phosphopantetheinyl transferase superfamily protein</fullName>
    </submittedName>
</protein>
<keyword evidence="2 4" id="KW-0808">Transferase</keyword>
<comment type="caution">
    <text evidence="4">The sequence shown here is derived from an EMBL/GenBank/DDBJ whole genome shotgun (WGS) entry which is preliminary data.</text>
</comment>
<dbReference type="PANTHER" id="PTHR12215:SF10">
    <property type="entry name" value="L-AMINOADIPATE-SEMIALDEHYDE DEHYDROGENASE-PHOSPHOPANTETHEINYL TRANSFERASE"/>
    <property type="match status" value="1"/>
</dbReference>
<dbReference type="GO" id="GO:0005829">
    <property type="term" value="C:cytosol"/>
    <property type="evidence" value="ECO:0007669"/>
    <property type="project" value="TreeGrafter"/>
</dbReference>
<reference evidence="4" key="2">
    <citation type="submission" date="2021-04" db="EMBL/GenBank/DDBJ databases">
        <authorList>
            <person name="Gilroy R."/>
        </authorList>
    </citation>
    <scope>NUCLEOTIDE SEQUENCE</scope>
    <source>
        <strain evidence="4">1068</strain>
    </source>
</reference>
<feature type="domain" description="4'-phosphopantetheinyl transferase" evidence="3">
    <location>
        <begin position="102"/>
        <end position="165"/>
    </location>
</feature>
<dbReference type="EMBL" id="DXBG01000206">
    <property type="protein sequence ID" value="HIZ66018.1"/>
    <property type="molecule type" value="Genomic_DNA"/>
</dbReference>
<dbReference type="Gene3D" id="3.90.470.20">
    <property type="entry name" value="4'-phosphopantetheinyl transferase domain"/>
    <property type="match status" value="2"/>
</dbReference>
<dbReference type="GO" id="GO:0019878">
    <property type="term" value="P:lysine biosynthetic process via aminoadipic acid"/>
    <property type="evidence" value="ECO:0007669"/>
    <property type="project" value="TreeGrafter"/>
</dbReference>
<dbReference type="Pfam" id="PF01648">
    <property type="entry name" value="ACPS"/>
    <property type="match status" value="1"/>
</dbReference>
<organism evidence="4 5">
    <name type="scientific">Candidatus Blautia pullicola</name>
    <dbReference type="NCBI Taxonomy" id="2838498"/>
    <lineage>
        <taxon>Bacteria</taxon>
        <taxon>Bacillati</taxon>
        <taxon>Bacillota</taxon>
        <taxon>Clostridia</taxon>
        <taxon>Lachnospirales</taxon>
        <taxon>Lachnospiraceae</taxon>
        <taxon>Blautia</taxon>
    </lineage>
</organism>
<dbReference type="AlphaFoldDB" id="A0A9D2FS75"/>
<accession>A0A9D2FS75</accession>
<comment type="similarity">
    <text evidence="1">Belongs to the P-Pant transferase superfamily. Gsp/Sfp/HetI/AcpT family.</text>
</comment>
<name>A0A9D2FS75_9FIRM</name>
<evidence type="ECO:0000256" key="2">
    <source>
        <dbReference type="ARBA" id="ARBA00022679"/>
    </source>
</evidence>
<gene>
    <name evidence="4" type="ORF">H9809_09010</name>
</gene>
<evidence type="ECO:0000259" key="3">
    <source>
        <dbReference type="Pfam" id="PF01648"/>
    </source>
</evidence>
<evidence type="ECO:0000256" key="1">
    <source>
        <dbReference type="ARBA" id="ARBA00010990"/>
    </source>
</evidence>